<gene>
    <name evidence="2" type="ORF">GCM10023340_10130</name>
</gene>
<feature type="compositionally biased region" description="Basic residues" evidence="1">
    <location>
        <begin position="129"/>
        <end position="139"/>
    </location>
</feature>
<dbReference type="InterPro" id="IPR013325">
    <property type="entry name" value="RNA_pol_sigma_r2"/>
</dbReference>
<evidence type="ECO:0000313" key="2">
    <source>
        <dbReference type="EMBL" id="GAA5143816.1"/>
    </source>
</evidence>
<proteinExistence type="predicted"/>
<accession>A0ABP9PD19</accession>
<comment type="caution">
    <text evidence="2">The sequence shown here is derived from an EMBL/GenBank/DDBJ whole genome shotgun (WGS) entry which is preliminary data.</text>
</comment>
<evidence type="ECO:0000313" key="3">
    <source>
        <dbReference type="Proteomes" id="UP001500221"/>
    </source>
</evidence>
<dbReference type="Gene3D" id="1.10.1740.10">
    <property type="match status" value="1"/>
</dbReference>
<evidence type="ECO:0000256" key="1">
    <source>
        <dbReference type="SAM" id="MobiDB-lite"/>
    </source>
</evidence>
<dbReference type="Proteomes" id="UP001500221">
    <property type="component" value="Unassembled WGS sequence"/>
</dbReference>
<dbReference type="SUPFAM" id="SSF88946">
    <property type="entry name" value="Sigma2 domain of RNA polymerase sigma factors"/>
    <property type="match status" value="1"/>
</dbReference>
<name>A0ABP9PD19_9ACTN</name>
<feature type="compositionally biased region" description="Low complexity" evidence="1">
    <location>
        <begin position="87"/>
        <end position="97"/>
    </location>
</feature>
<keyword evidence="3" id="KW-1185">Reference proteome</keyword>
<feature type="region of interest" description="Disordered" evidence="1">
    <location>
        <begin position="87"/>
        <end position="139"/>
    </location>
</feature>
<dbReference type="RefSeq" id="WP_345455168.1">
    <property type="nucleotide sequence ID" value="NZ_BAABKG010000001.1"/>
</dbReference>
<protein>
    <recommendedName>
        <fullName evidence="4">RNA polymerase sigma-70 region 2 domain-containing protein</fullName>
    </recommendedName>
</protein>
<organism evidence="2 3">
    <name type="scientific">Nocardioides marinquilinus</name>
    <dbReference type="NCBI Taxonomy" id="1210400"/>
    <lineage>
        <taxon>Bacteria</taxon>
        <taxon>Bacillati</taxon>
        <taxon>Actinomycetota</taxon>
        <taxon>Actinomycetes</taxon>
        <taxon>Propionibacteriales</taxon>
        <taxon>Nocardioidaceae</taxon>
        <taxon>Nocardioides</taxon>
    </lineage>
</organism>
<reference evidence="3" key="1">
    <citation type="journal article" date="2019" name="Int. J. Syst. Evol. Microbiol.">
        <title>The Global Catalogue of Microorganisms (GCM) 10K type strain sequencing project: providing services to taxonomists for standard genome sequencing and annotation.</title>
        <authorList>
            <consortium name="The Broad Institute Genomics Platform"/>
            <consortium name="The Broad Institute Genome Sequencing Center for Infectious Disease"/>
            <person name="Wu L."/>
            <person name="Ma J."/>
        </authorList>
    </citation>
    <scope>NUCLEOTIDE SEQUENCE [LARGE SCALE GENOMIC DNA]</scope>
    <source>
        <strain evidence="3">JCM 18459</strain>
    </source>
</reference>
<sequence length="139" mass="14550">MSTSPLAGLLDRAARRDAGAFAAFYDGTIDEVYLLARLSAAASGGCEREAERIVRAAYCAAWDRCGSFRAADVSPTAWLMALVREAAAAPSPASSVAGTGARPRDRRASGSARGWWARPGGRDGGLGRQRPRARAALRG</sequence>
<evidence type="ECO:0008006" key="4">
    <source>
        <dbReference type="Google" id="ProtNLM"/>
    </source>
</evidence>
<dbReference type="EMBL" id="BAABKG010000001">
    <property type="protein sequence ID" value="GAA5143816.1"/>
    <property type="molecule type" value="Genomic_DNA"/>
</dbReference>